<evidence type="ECO:0000256" key="1">
    <source>
        <dbReference type="SAM" id="Phobius"/>
    </source>
</evidence>
<name>A0A7Y6ISZ8_9ACTN</name>
<reference evidence="2 3" key="1">
    <citation type="submission" date="2020-06" db="EMBL/GenBank/DDBJ databases">
        <authorList>
            <person name="Chanama M."/>
        </authorList>
    </citation>
    <scope>NUCLEOTIDE SEQUENCE [LARGE SCALE GENOMIC DNA]</scope>
    <source>
        <strain evidence="2 3">TBRC6557</strain>
    </source>
</reference>
<evidence type="ECO:0000313" key="2">
    <source>
        <dbReference type="EMBL" id="NUW43528.1"/>
    </source>
</evidence>
<comment type="caution">
    <text evidence="2">The sequence shown here is derived from an EMBL/GenBank/DDBJ whole genome shotgun (WGS) entry which is preliminary data.</text>
</comment>
<dbReference type="AlphaFoldDB" id="A0A7Y6ISZ8"/>
<organism evidence="2 3">
    <name type="scientific">Nonomuraea rhodomycinica</name>
    <dbReference type="NCBI Taxonomy" id="1712872"/>
    <lineage>
        <taxon>Bacteria</taxon>
        <taxon>Bacillati</taxon>
        <taxon>Actinomycetota</taxon>
        <taxon>Actinomycetes</taxon>
        <taxon>Streptosporangiales</taxon>
        <taxon>Streptosporangiaceae</taxon>
        <taxon>Nonomuraea</taxon>
    </lineage>
</organism>
<proteinExistence type="predicted"/>
<evidence type="ECO:0000313" key="3">
    <source>
        <dbReference type="Proteomes" id="UP000546126"/>
    </source>
</evidence>
<dbReference type="RefSeq" id="WP_175603025.1">
    <property type="nucleotide sequence ID" value="NZ_JABWGO010000006.1"/>
</dbReference>
<keyword evidence="3" id="KW-1185">Reference proteome</keyword>
<keyword evidence="1" id="KW-0472">Membrane</keyword>
<keyword evidence="1" id="KW-0812">Transmembrane</keyword>
<dbReference type="EMBL" id="JABWGO010000006">
    <property type="protein sequence ID" value="NUW43528.1"/>
    <property type="molecule type" value="Genomic_DNA"/>
</dbReference>
<dbReference type="Proteomes" id="UP000546126">
    <property type="component" value="Unassembled WGS sequence"/>
</dbReference>
<gene>
    <name evidence="2" type="ORF">HT134_25855</name>
</gene>
<sequence length="207" mass="22339">MSFEERLLMELKAEVAARGAEHRRRVTVRRLFAGTAVAGLAAAAAVAVPLLTGTESPAYAVTKNTDGTIRVQIKEFRDADKLEADLARMGVTADVTYLKPGTWCKADRGHVAGGEAKKPEDWDKSISGRAVRHRKAGVDIDPRYIGKGRTLVLMYTENEDQTSGPEKPRALWQYAGLVIEGPVKPCVVVKDPSWDDVDGGGQPPAGS</sequence>
<feature type="transmembrane region" description="Helical" evidence="1">
    <location>
        <begin position="31"/>
        <end position="51"/>
    </location>
</feature>
<keyword evidence="1" id="KW-1133">Transmembrane helix</keyword>
<protein>
    <submittedName>
        <fullName evidence="2">Uncharacterized protein</fullName>
    </submittedName>
</protein>
<accession>A0A7Y6ISZ8</accession>